<sequence>MEETYVTASLENQRQATVYICICVHGVISVRAECAARRTPHICQWKGVELRKDALDQVTLQDDFLLHCRQGI</sequence>
<dbReference type="InParanoid" id="A0A369J2R0"/>
<protein>
    <submittedName>
        <fullName evidence="1">Uncharacterized protein</fullName>
    </submittedName>
</protein>
<dbReference type="AlphaFoldDB" id="A0A369J2R0"/>
<reference evidence="1" key="1">
    <citation type="submission" date="2018-04" db="EMBL/GenBank/DDBJ databases">
        <title>Whole genome sequencing of Hypsizygus marmoreus.</title>
        <authorList>
            <person name="Choi I.-G."/>
            <person name="Min B."/>
            <person name="Kim J.-G."/>
            <person name="Kim S."/>
            <person name="Oh Y.-L."/>
            <person name="Kong W.-S."/>
            <person name="Park H."/>
            <person name="Jeong J."/>
            <person name="Song E.-S."/>
        </authorList>
    </citation>
    <scope>NUCLEOTIDE SEQUENCE [LARGE SCALE GENOMIC DNA]</scope>
    <source>
        <strain evidence="1">51987-8</strain>
    </source>
</reference>
<organism evidence="1 2">
    <name type="scientific">Hypsizygus marmoreus</name>
    <name type="common">White beech mushroom</name>
    <name type="synonym">Agaricus marmoreus</name>
    <dbReference type="NCBI Taxonomy" id="39966"/>
    <lineage>
        <taxon>Eukaryota</taxon>
        <taxon>Fungi</taxon>
        <taxon>Dikarya</taxon>
        <taxon>Basidiomycota</taxon>
        <taxon>Agaricomycotina</taxon>
        <taxon>Agaricomycetes</taxon>
        <taxon>Agaricomycetidae</taxon>
        <taxon>Agaricales</taxon>
        <taxon>Tricholomatineae</taxon>
        <taxon>Lyophyllaceae</taxon>
        <taxon>Hypsizygus</taxon>
    </lineage>
</organism>
<proteinExistence type="predicted"/>
<dbReference type="Proteomes" id="UP000076154">
    <property type="component" value="Unassembled WGS sequence"/>
</dbReference>
<comment type="caution">
    <text evidence="1">The sequence shown here is derived from an EMBL/GenBank/DDBJ whole genome shotgun (WGS) entry which is preliminary data.</text>
</comment>
<dbReference type="EMBL" id="LUEZ02000096">
    <property type="protein sequence ID" value="RDB14675.1"/>
    <property type="molecule type" value="Genomic_DNA"/>
</dbReference>
<name>A0A369J2R0_HYPMA</name>
<accession>A0A369J2R0</accession>
<evidence type="ECO:0000313" key="1">
    <source>
        <dbReference type="EMBL" id="RDB14675.1"/>
    </source>
</evidence>
<gene>
    <name evidence="1" type="ORF">Hypma_016261</name>
</gene>
<keyword evidence="2" id="KW-1185">Reference proteome</keyword>
<evidence type="ECO:0000313" key="2">
    <source>
        <dbReference type="Proteomes" id="UP000076154"/>
    </source>
</evidence>